<name>A0A2V4ANP3_9PSEU</name>
<accession>A0A2V4ANP3</accession>
<keyword evidence="2" id="KW-1185">Reference proteome</keyword>
<organism evidence="1 2">
    <name type="scientific">Prauserella muralis</name>
    <dbReference type="NCBI Taxonomy" id="588067"/>
    <lineage>
        <taxon>Bacteria</taxon>
        <taxon>Bacillati</taxon>
        <taxon>Actinomycetota</taxon>
        <taxon>Actinomycetes</taxon>
        <taxon>Pseudonocardiales</taxon>
        <taxon>Pseudonocardiaceae</taxon>
        <taxon>Prauserella</taxon>
    </lineage>
</organism>
<proteinExistence type="predicted"/>
<dbReference type="Proteomes" id="UP000249915">
    <property type="component" value="Unassembled WGS sequence"/>
</dbReference>
<dbReference type="EMBL" id="MASW01000005">
    <property type="protein sequence ID" value="PXY22323.1"/>
    <property type="molecule type" value="Genomic_DNA"/>
</dbReference>
<gene>
    <name evidence="1" type="ORF">BAY60_20850</name>
</gene>
<dbReference type="InterPro" id="IPR036188">
    <property type="entry name" value="FAD/NAD-bd_sf"/>
</dbReference>
<comment type="caution">
    <text evidence="1">The sequence shown here is derived from an EMBL/GenBank/DDBJ whole genome shotgun (WGS) entry which is preliminary data.</text>
</comment>
<evidence type="ECO:0000313" key="2">
    <source>
        <dbReference type="Proteomes" id="UP000249915"/>
    </source>
</evidence>
<sequence>MCPGGRGRWDVDVVGVTIVIAGGGLSGLSLAAHLTRQPPAEPVLLVDDGSRPVTGAGWAWWSERPGLLDGAACRSFDHVRVHAGGRERVLGLGRYRYRYARGADLAAAVGRLTRAVPDFAARRGHVEAITSDAGRARVLVDGTPIAATWVFDSVLGPGERPREDARLVFRGWHVRTERPAFDPEVPTLFDFRTAQDGAASFVYVLPFGERHALVEHTAFAPPGTTADVPAQRAALAEYLTGVLRAGAYHVVGEEGAALPLSAAPVRRRHGAVLTIGTEAGLVKASTGYAYERIQQDSAAIARSLAVHGHPFALPRPRPRHRLFDGALLDVVTRHAGQLEKAFAALFDRTSAEPVLRFLDERTSVAEEAALFASMPAPAYVAAVARRMRA</sequence>
<protein>
    <submittedName>
        <fullName evidence="1">Lycopene beta cyclase</fullName>
    </submittedName>
</protein>
<reference evidence="1 2" key="1">
    <citation type="submission" date="2016-07" db="EMBL/GenBank/DDBJ databases">
        <title>Draft genome sequence of Prauserella muralis DSM 45305, isolated from a mould-covered wall in an indoor environment.</title>
        <authorList>
            <person name="Ruckert C."/>
            <person name="Albersmeier A."/>
            <person name="Jiang C.-L."/>
            <person name="Jiang Y."/>
            <person name="Kalinowski J."/>
            <person name="Schneider O."/>
            <person name="Winkler A."/>
            <person name="Zotchev S.B."/>
        </authorList>
    </citation>
    <scope>NUCLEOTIDE SEQUENCE [LARGE SCALE GENOMIC DNA]</scope>
    <source>
        <strain evidence="1 2">DSM 45305</strain>
    </source>
</reference>
<evidence type="ECO:0000313" key="1">
    <source>
        <dbReference type="EMBL" id="PXY22323.1"/>
    </source>
</evidence>
<dbReference type="SUPFAM" id="SSF51905">
    <property type="entry name" value="FAD/NAD(P)-binding domain"/>
    <property type="match status" value="1"/>
</dbReference>
<dbReference type="AlphaFoldDB" id="A0A2V4ANP3"/>
<dbReference type="Pfam" id="PF05834">
    <property type="entry name" value="Lycopene_cycl"/>
    <property type="match status" value="1"/>
</dbReference>